<keyword evidence="2" id="KW-1185">Reference proteome</keyword>
<name>A0ABM8GAC4_9MICO</name>
<gene>
    <name evidence="1" type="ORF">GCM10025866_10440</name>
</gene>
<dbReference type="EMBL" id="AP027731">
    <property type="protein sequence ID" value="BDZ45135.1"/>
    <property type="molecule type" value="Genomic_DNA"/>
</dbReference>
<protein>
    <recommendedName>
        <fullName evidence="3">SRPBCC family protein</fullName>
    </recommendedName>
</protein>
<sequence length="167" mass="18854">MRVLLKVVLDCEPEAAWRAIQSPAVLREVYSPLVAVESLEPKGFPSRWEEGAHPVRMRAAGLVPMGDQVIALEFPERRHEGVQIMRDRGAGLTGLNRVFTEWDHRIAIARDPKDPGKTLYREQLRFSAGPLTAAVWPALWALWQWRSARLKQLAPTWSSRLGEPGQA</sequence>
<evidence type="ECO:0000313" key="1">
    <source>
        <dbReference type="EMBL" id="BDZ45135.1"/>
    </source>
</evidence>
<proteinExistence type="predicted"/>
<organism evidence="1 2">
    <name type="scientific">Naasia aerilata</name>
    <dbReference type="NCBI Taxonomy" id="1162966"/>
    <lineage>
        <taxon>Bacteria</taxon>
        <taxon>Bacillati</taxon>
        <taxon>Actinomycetota</taxon>
        <taxon>Actinomycetes</taxon>
        <taxon>Micrococcales</taxon>
        <taxon>Microbacteriaceae</taxon>
        <taxon>Naasia</taxon>
    </lineage>
</organism>
<dbReference type="Proteomes" id="UP001321498">
    <property type="component" value="Chromosome"/>
</dbReference>
<accession>A0ABM8GAC4</accession>
<dbReference type="RefSeq" id="WP_286278533.1">
    <property type="nucleotide sequence ID" value="NZ_AP027731.1"/>
</dbReference>
<reference evidence="2" key="1">
    <citation type="journal article" date="2019" name="Int. J. Syst. Evol. Microbiol.">
        <title>The Global Catalogue of Microorganisms (GCM) 10K type strain sequencing project: providing services to taxonomists for standard genome sequencing and annotation.</title>
        <authorList>
            <consortium name="The Broad Institute Genomics Platform"/>
            <consortium name="The Broad Institute Genome Sequencing Center for Infectious Disease"/>
            <person name="Wu L."/>
            <person name="Ma J."/>
        </authorList>
    </citation>
    <scope>NUCLEOTIDE SEQUENCE [LARGE SCALE GENOMIC DNA]</scope>
    <source>
        <strain evidence="2">NBRC 108725</strain>
    </source>
</reference>
<evidence type="ECO:0000313" key="2">
    <source>
        <dbReference type="Proteomes" id="UP001321498"/>
    </source>
</evidence>
<evidence type="ECO:0008006" key="3">
    <source>
        <dbReference type="Google" id="ProtNLM"/>
    </source>
</evidence>